<proteinExistence type="predicted"/>
<dbReference type="Pfam" id="PF13490">
    <property type="entry name" value="zf-HC2"/>
    <property type="match status" value="1"/>
</dbReference>
<dbReference type="AlphaFoldDB" id="A0AAX3WNX6"/>
<dbReference type="InterPro" id="IPR027383">
    <property type="entry name" value="Znf_put"/>
</dbReference>
<sequence>MNHSIFKDLVPSYLEKLTSEETNRQMEKHMKECEECKKYVMEMQEGIFVENNNEHNFEKESIDYLKKVRFKNRRKIFIVAGSLLASFIIITVSYYFLFVYMWIADENNVQKNIQRHGTAVTLTFQSKSNNRYLLAVKDSTNNEYTDDIIMYENWNIFGDKKLNIFSELVMSSRDGVNITYTFLDKNTLLLNNGEKRELTDEDKINIQFKNNIEEIKLKDLYDFKID</sequence>
<name>A0AAX3WNX6_9BACI</name>
<evidence type="ECO:0000256" key="1">
    <source>
        <dbReference type="SAM" id="Phobius"/>
    </source>
</evidence>
<organism evidence="3 4">
    <name type="scientific">Lysinibacillus pakistanensis</name>
    <dbReference type="NCBI Taxonomy" id="759811"/>
    <lineage>
        <taxon>Bacteria</taxon>
        <taxon>Bacillati</taxon>
        <taxon>Bacillota</taxon>
        <taxon>Bacilli</taxon>
        <taxon>Bacillales</taxon>
        <taxon>Bacillaceae</taxon>
        <taxon>Lysinibacillus</taxon>
    </lineage>
</organism>
<keyword evidence="1" id="KW-0472">Membrane</keyword>
<dbReference type="RefSeq" id="WP_283868268.1">
    <property type="nucleotide sequence ID" value="NZ_CP126101.1"/>
</dbReference>
<protein>
    <submittedName>
        <fullName evidence="3">Zf-HC2 domain-containing protein</fullName>
    </submittedName>
</protein>
<gene>
    <name evidence="3" type="ORF">QNH24_14405</name>
</gene>
<keyword evidence="1" id="KW-0812">Transmembrane</keyword>
<accession>A0AAX3WNX6</accession>
<reference evidence="3" key="1">
    <citation type="submission" date="2023-05" db="EMBL/GenBank/DDBJ databases">
        <title>Comparative genomics of Bacillaceae isolates and their secondary metabolite potential.</title>
        <authorList>
            <person name="Song L."/>
            <person name="Nielsen L.J."/>
            <person name="Mohite O."/>
            <person name="Xu X."/>
            <person name="Weber T."/>
            <person name="Kovacs A.T."/>
        </authorList>
    </citation>
    <scope>NUCLEOTIDE SEQUENCE</scope>
    <source>
        <strain evidence="3">LY1</strain>
    </source>
</reference>
<evidence type="ECO:0000313" key="4">
    <source>
        <dbReference type="Proteomes" id="UP001178322"/>
    </source>
</evidence>
<feature type="domain" description="Putative zinc-finger" evidence="2">
    <location>
        <begin position="6"/>
        <end position="36"/>
    </location>
</feature>
<evidence type="ECO:0000313" key="3">
    <source>
        <dbReference type="EMBL" id="WHY49531.1"/>
    </source>
</evidence>
<dbReference type="EMBL" id="CP126101">
    <property type="protein sequence ID" value="WHY49531.1"/>
    <property type="molecule type" value="Genomic_DNA"/>
</dbReference>
<feature type="transmembrane region" description="Helical" evidence="1">
    <location>
        <begin position="76"/>
        <end position="103"/>
    </location>
</feature>
<evidence type="ECO:0000259" key="2">
    <source>
        <dbReference type="Pfam" id="PF13490"/>
    </source>
</evidence>
<keyword evidence="1" id="KW-1133">Transmembrane helix</keyword>
<dbReference type="Proteomes" id="UP001178322">
    <property type="component" value="Chromosome"/>
</dbReference>